<dbReference type="AlphaFoldDB" id="A0A523BDK3"/>
<keyword evidence="2" id="KW-0547">Nucleotide-binding</keyword>
<evidence type="ECO:0000256" key="1">
    <source>
        <dbReference type="ARBA" id="ARBA00022598"/>
    </source>
</evidence>
<dbReference type="Pfam" id="PF01409">
    <property type="entry name" value="tRNA-synt_2d"/>
    <property type="match status" value="1"/>
</dbReference>
<dbReference type="EMBL" id="QNVH01000024">
    <property type="protein sequence ID" value="TDA39027.1"/>
    <property type="molecule type" value="Genomic_DNA"/>
</dbReference>
<comment type="caution">
    <text evidence="7">The sequence shown here is derived from an EMBL/GenBank/DDBJ whole genome shotgun (WGS) entry which is preliminary data.</text>
</comment>
<keyword evidence="3" id="KW-0067">ATP-binding</keyword>
<evidence type="ECO:0000256" key="3">
    <source>
        <dbReference type="ARBA" id="ARBA00022840"/>
    </source>
</evidence>
<keyword evidence="5" id="KW-0030">Aminoacyl-tRNA synthetase</keyword>
<evidence type="ECO:0000256" key="2">
    <source>
        <dbReference type="ARBA" id="ARBA00022741"/>
    </source>
</evidence>
<name>A0A523BDK3_9CREN</name>
<organism evidence="7 8">
    <name type="scientific">Thermoproteota archaeon</name>
    <dbReference type="NCBI Taxonomy" id="2056631"/>
    <lineage>
        <taxon>Archaea</taxon>
        <taxon>Thermoproteota</taxon>
    </lineage>
</organism>
<dbReference type="Proteomes" id="UP000315399">
    <property type="component" value="Unassembled WGS sequence"/>
</dbReference>
<accession>A0A523BDK3</accession>
<keyword evidence="1 7" id="KW-0436">Ligase</keyword>
<sequence>MRINIKEILERAERDFEGCWRETGSLVGGKGAYRAGRKGSPHVLMETINRLREAYLDLGFDEVVNPMIVDEADIYKQYGSEAPAILDRCYYLATLPRPDVGIGSKEIEAIRRAGGPVDQQSLERLRVTLHDYKKGRIDGDDLVEKISEALNVEDTVALKVLNEAFPQFSRLEPIPTKQLLRSHMTSAWFLTCAAVQHKLERPIMLFSVGLRARREQQEDAKHLKFHHAASSVIMDEEVSVEDGKVVAGEILKRLGFKDVRFERKKITAKYYAPGTEYEVFARLGGSDWFEVVDFGLYSPIALARYGIEFPVLNIGIGVERVAALLYGYNDVRELSYPQFYGEWILSDAALARQIRFLEEPVTEEGRALERAIVRAIEENRDAKSPCEFLAYEGIVGGRRVVVKVFEPDPNVKLVGPAAFNEVVVYNANILGVPERGMEKVSLVEEAREKGVRTGIRYVDAIAKAAAARVEREGEVEMRVRMAKLLSDINLRLTDVGMRYITGKGGKIDVRGPVFVGVYSRVVP</sequence>
<evidence type="ECO:0000313" key="8">
    <source>
        <dbReference type="Proteomes" id="UP000315399"/>
    </source>
</evidence>
<reference evidence="7 8" key="1">
    <citation type="journal article" date="2019" name="Nat. Microbiol.">
        <title>Expanding anaerobic alkane metabolism in the domain of Archaea.</title>
        <authorList>
            <person name="Wang Y."/>
            <person name="Wegener G."/>
            <person name="Hou J."/>
            <person name="Wang F."/>
            <person name="Xiao X."/>
        </authorList>
    </citation>
    <scope>NUCLEOTIDE SEQUENCE [LARGE SCALE GENOMIC DNA]</scope>
    <source>
        <strain evidence="7">WYZ-LMO10</strain>
    </source>
</reference>
<dbReference type="InterPro" id="IPR002319">
    <property type="entry name" value="Phenylalanyl-tRNA_Synthase"/>
</dbReference>
<dbReference type="Pfam" id="PF18006">
    <property type="entry name" value="SepRS_C"/>
    <property type="match status" value="1"/>
</dbReference>
<feature type="domain" description="Aminoacyl-transfer RNA synthetases class-II family profile" evidence="6">
    <location>
        <begin position="202"/>
        <end position="337"/>
    </location>
</feature>
<dbReference type="Gene3D" id="3.30.930.10">
    <property type="entry name" value="Bira Bifunctional Protein, Domain 2"/>
    <property type="match status" value="1"/>
</dbReference>
<protein>
    <submittedName>
        <fullName evidence="7">O-phosphoserine--tRNA ligase</fullName>
        <ecNumber evidence="7">6.1.1.27</ecNumber>
    </submittedName>
</protein>
<dbReference type="InterPro" id="IPR006195">
    <property type="entry name" value="aa-tRNA-synth_II"/>
</dbReference>
<dbReference type="EC" id="6.1.1.27" evidence="7"/>
<keyword evidence="4" id="KW-0648">Protein biosynthesis</keyword>
<dbReference type="InterPro" id="IPR041590">
    <property type="entry name" value="SepRS_C"/>
</dbReference>
<evidence type="ECO:0000256" key="4">
    <source>
        <dbReference type="ARBA" id="ARBA00022917"/>
    </source>
</evidence>
<dbReference type="GO" id="GO:0006412">
    <property type="term" value="P:translation"/>
    <property type="evidence" value="ECO:0007669"/>
    <property type="project" value="UniProtKB-KW"/>
</dbReference>
<dbReference type="GO" id="GO:0005524">
    <property type="term" value="F:ATP binding"/>
    <property type="evidence" value="ECO:0007669"/>
    <property type="project" value="UniProtKB-KW"/>
</dbReference>
<dbReference type="GO" id="GO:0043816">
    <property type="term" value="F:phosphoserine-tRNA(Cys) ligase activity"/>
    <property type="evidence" value="ECO:0007669"/>
    <property type="project" value="UniProtKB-EC"/>
</dbReference>
<dbReference type="NCBIfam" id="TIGR00470">
    <property type="entry name" value="sepS"/>
    <property type="match status" value="1"/>
</dbReference>
<gene>
    <name evidence="7" type="ORF">DSO08_03255</name>
</gene>
<dbReference type="InterPro" id="IPR005246">
    <property type="entry name" value="O-Pseryl-tRNA(Cys)_ligase"/>
</dbReference>
<dbReference type="GO" id="GO:0000049">
    <property type="term" value="F:tRNA binding"/>
    <property type="evidence" value="ECO:0007669"/>
    <property type="project" value="InterPro"/>
</dbReference>
<evidence type="ECO:0000259" key="6">
    <source>
        <dbReference type="PROSITE" id="PS50862"/>
    </source>
</evidence>
<dbReference type="GO" id="GO:0043039">
    <property type="term" value="P:tRNA aminoacylation"/>
    <property type="evidence" value="ECO:0007669"/>
    <property type="project" value="InterPro"/>
</dbReference>
<evidence type="ECO:0000313" key="7">
    <source>
        <dbReference type="EMBL" id="TDA39027.1"/>
    </source>
</evidence>
<dbReference type="PROSITE" id="PS50862">
    <property type="entry name" value="AA_TRNA_LIGASE_II"/>
    <property type="match status" value="1"/>
</dbReference>
<proteinExistence type="predicted"/>
<dbReference type="InterPro" id="IPR045864">
    <property type="entry name" value="aa-tRNA-synth_II/BPL/LPL"/>
</dbReference>
<evidence type="ECO:0000256" key="5">
    <source>
        <dbReference type="ARBA" id="ARBA00023146"/>
    </source>
</evidence>
<dbReference type="SUPFAM" id="SSF55681">
    <property type="entry name" value="Class II aaRS and biotin synthetases"/>
    <property type="match status" value="1"/>
</dbReference>